<comment type="pathway">
    <text evidence="2">Secondary metabolite biosynthesis.</text>
</comment>
<keyword evidence="4" id="KW-0349">Heme</keyword>
<evidence type="ECO:0000256" key="3">
    <source>
        <dbReference type="ARBA" id="ARBA00010617"/>
    </source>
</evidence>
<dbReference type="PANTHER" id="PTHR46300:SF7">
    <property type="entry name" value="P450, PUTATIVE (EUROFUNG)-RELATED"/>
    <property type="match status" value="1"/>
</dbReference>
<evidence type="ECO:0000256" key="2">
    <source>
        <dbReference type="ARBA" id="ARBA00005179"/>
    </source>
</evidence>
<evidence type="ECO:0000256" key="1">
    <source>
        <dbReference type="ARBA" id="ARBA00001971"/>
    </source>
</evidence>
<evidence type="ECO:0000313" key="9">
    <source>
        <dbReference type="EMBL" id="KAF8709267.1"/>
    </source>
</evidence>
<dbReference type="InterPro" id="IPR036396">
    <property type="entry name" value="Cyt_P450_sf"/>
</dbReference>
<comment type="similarity">
    <text evidence="3">Belongs to the cytochrome P450 family.</text>
</comment>
<dbReference type="InterPro" id="IPR001128">
    <property type="entry name" value="Cyt_P450"/>
</dbReference>
<keyword evidence="6" id="KW-0560">Oxidoreductase</keyword>
<evidence type="ECO:0000256" key="7">
    <source>
        <dbReference type="ARBA" id="ARBA00023004"/>
    </source>
</evidence>
<dbReference type="AlphaFoldDB" id="A0A8H7LYJ7"/>
<evidence type="ECO:0000313" key="10">
    <source>
        <dbReference type="Proteomes" id="UP000602905"/>
    </source>
</evidence>
<keyword evidence="7" id="KW-0408">Iron</keyword>
<organism evidence="9 10">
    <name type="scientific">Rhizoctonia solani</name>
    <dbReference type="NCBI Taxonomy" id="456999"/>
    <lineage>
        <taxon>Eukaryota</taxon>
        <taxon>Fungi</taxon>
        <taxon>Dikarya</taxon>
        <taxon>Basidiomycota</taxon>
        <taxon>Agaricomycotina</taxon>
        <taxon>Agaricomycetes</taxon>
        <taxon>Cantharellales</taxon>
        <taxon>Ceratobasidiaceae</taxon>
        <taxon>Rhizoctonia</taxon>
    </lineage>
</organism>
<evidence type="ECO:0000256" key="6">
    <source>
        <dbReference type="ARBA" id="ARBA00023002"/>
    </source>
</evidence>
<proteinExistence type="inferred from homology"/>
<sequence length="451" mass="50726">MSPTALDCLVTCACGLFLVAIYQQRTRTTLLPLPPGPPRWPLVGSILSIPRGVQLPVIFTQWGNKYGDVSYVKLLGQDIILLNSYQAATELLVEKSAIYSSRPPQIMAGELVGLGKATAFLPYGEQIRMTRKLLHEAMSPEVMSDLYPLQEQEMVKFVRVLLKSPNQLKKHIYQMIGSSLLKLIYGYNVKGVDDPLIVLANNAIDIFLATTEPGAWAVDTIPFLRYIPWAPFKSKAKEWRKTVNELADRPMKFVYDRLNMGDGIPCLVASWIEREVKTSIQGKEEIDYESLVKWTGASAILAGMDTTAAALNRFFALMVTHPEVQKRAQDEITRVIGSDRLPTYADRESLPYIEAVYKEILRWNPIVPIGLPHLSTATCDDEFRGMRIPKGSIVFGIAQNMHHDPQTYHDPHIFNPERFMASSGNVERNPEDTIFGFGRRHVPGVYLSAYI</sequence>
<name>A0A8H7LYJ7_9AGAM</name>
<dbReference type="CDD" id="cd11065">
    <property type="entry name" value="CYP64-like"/>
    <property type="match status" value="1"/>
</dbReference>
<dbReference type="PANTHER" id="PTHR46300">
    <property type="entry name" value="P450, PUTATIVE (EUROFUNG)-RELATED-RELATED"/>
    <property type="match status" value="1"/>
</dbReference>
<gene>
    <name evidence="9" type="ORF">RHS03_02618</name>
</gene>
<dbReference type="GO" id="GO:0020037">
    <property type="term" value="F:heme binding"/>
    <property type="evidence" value="ECO:0007669"/>
    <property type="project" value="InterPro"/>
</dbReference>
<dbReference type="Gene3D" id="1.10.630.10">
    <property type="entry name" value="Cytochrome P450"/>
    <property type="match status" value="1"/>
</dbReference>
<dbReference type="InterPro" id="IPR002401">
    <property type="entry name" value="Cyt_P450_E_grp-I"/>
</dbReference>
<keyword evidence="5" id="KW-0479">Metal-binding</keyword>
<evidence type="ECO:0000256" key="4">
    <source>
        <dbReference type="ARBA" id="ARBA00022617"/>
    </source>
</evidence>
<reference evidence="9" key="1">
    <citation type="submission" date="2020-09" db="EMBL/GenBank/DDBJ databases">
        <title>Comparative genome analyses of four rice-infecting Rhizoctonia solani isolates reveal extensive enrichment of homogalacturonan modification genes.</title>
        <authorList>
            <person name="Lee D.-Y."/>
            <person name="Jeon J."/>
            <person name="Kim K.-T."/>
            <person name="Cheong K."/>
            <person name="Song H."/>
            <person name="Choi G."/>
            <person name="Ko J."/>
            <person name="Opiyo S.O."/>
            <person name="Zuo S."/>
            <person name="Madhav S."/>
            <person name="Lee Y.-H."/>
            <person name="Wang G.-L."/>
        </authorList>
    </citation>
    <scope>NUCLEOTIDE SEQUENCE</scope>
    <source>
        <strain evidence="9">AG1-IA WGL</strain>
    </source>
</reference>
<dbReference type="GO" id="GO:0004497">
    <property type="term" value="F:monooxygenase activity"/>
    <property type="evidence" value="ECO:0007669"/>
    <property type="project" value="UniProtKB-KW"/>
</dbReference>
<dbReference type="Proteomes" id="UP000602905">
    <property type="component" value="Unassembled WGS sequence"/>
</dbReference>
<feature type="non-terminal residue" evidence="9">
    <location>
        <position position="451"/>
    </location>
</feature>
<protein>
    <submittedName>
        <fullName evidence="9">Cytochrome p450</fullName>
    </submittedName>
</protein>
<keyword evidence="8" id="KW-0503">Monooxygenase</keyword>
<comment type="cofactor">
    <cofactor evidence="1">
        <name>heme</name>
        <dbReference type="ChEBI" id="CHEBI:30413"/>
    </cofactor>
</comment>
<dbReference type="EMBL" id="JACYCD010000048">
    <property type="protein sequence ID" value="KAF8709267.1"/>
    <property type="molecule type" value="Genomic_DNA"/>
</dbReference>
<dbReference type="GO" id="GO:0016705">
    <property type="term" value="F:oxidoreductase activity, acting on paired donors, with incorporation or reduction of molecular oxygen"/>
    <property type="evidence" value="ECO:0007669"/>
    <property type="project" value="InterPro"/>
</dbReference>
<evidence type="ECO:0000256" key="8">
    <source>
        <dbReference type="ARBA" id="ARBA00023033"/>
    </source>
</evidence>
<accession>A0A8H7LYJ7</accession>
<dbReference type="Pfam" id="PF00067">
    <property type="entry name" value="p450"/>
    <property type="match status" value="1"/>
</dbReference>
<dbReference type="OrthoDB" id="2789670at2759"/>
<dbReference type="SUPFAM" id="SSF48264">
    <property type="entry name" value="Cytochrome P450"/>
    <property type="match status" value="1"/>
</dbReference>
<comment type="caution">
    <text evidence="9">The sequence shown here is derived from an EMBL/GenBank/DDBJ whole genome shotgun (WGS) entry which is preliminary data.</text>
</comment>
<dbReference type="InterPro" id="IPR050364">
    <property type="entry name" value="Cytochrome_P450_fung"/>
</dbReference>
<dbReference type="GO" id="GO:0005506">
    <property type="term" value="F:iron ion binding"/>
    <property type="evidence" value="ECO:0007669"/>
    <property type="project" value="InterPro"/>
</dbReference>
<dbReference type="PRINTS" id="PR00463">
    <property type="entry name" value="EP450I"/>
</dbReference>
<evidence type="ECO:0000256" key="5">
    <source>
        <dbReference type="ARBA" id="ARBA00022723"/>
    </source>
</evidence>